<dbReference type="RefSeq" id="WP_111605334.1">
    <property type="nucleotide sequence ID" value="NZ_BMLJ01000001.1"/>
</dbReference>
<dbReference type="KEGG" id="mard:IBG28_14670"/>
<sequence length="126" mass="13334">MLTDPLNADPLNEAKDQGSIKQTAVTSELAGANISLTSGSNIALQGATLTANNTLSMGAATGTLQAVTQDTDGHYVNANGVLSTLSIDIFCFKSSRFQKNLPEIGCLFIHFLRLFSKKISSKINVD</sequence>
<organism evidence="1 2">
    <name type="scientific">Marinomonas arctica</name>
    <dbReference type="NCBI Taxonomy" id="383750"/>
    <lineage>
        <taxon>Bacteria</taxon>
        <taxon>Pseudomonadati</taxon>
        <taxon>Pseudomonadota</taxon>
        <taxon>Gammaproteobacteria</taxon>
        <taxon>Oceanospirillales</taxon>
        <taxon>Oceanospirillaceae</taxon>
        <taxon>Marinomonas</taxon>
    </lineage>
</organism>
<proteinExistence type="predicted"/>
<evidence type="ECO:0000313" key="2">
    <source>
        <dbReference type="Proteomes" id="UP000516370"/>
    </source>
</evidence>
<dbReference type="EMBL" id="CP061081">
    <property type="protein sequence ID" value="QNT04932.1"/>
    <property type="molecule type" value="Genomic_DNA"/>
</dbReference>
<evidence type="ECO:0000313" key="1">
    <source>
        <dbReference type="EMBL" id="QNT04932.1"/>
    </source>
</evidence>
<dbReference type="AlphaFoldDB" id="A0A7H1J366"/>
<reference evidence="1 2" key="1">
    <citation type="submission" date="2020-09" db="EMBL/GenBank/DDBJ databases">
        <title>Complete genome sequence of an Arctic sea ice bacterium Marinomonas arctica BSI20414.</title>
        <authorList>
            <person name="Liao L."/>
            <person name="Chen B."/>
        </authorList>
    </citation>
    <scope>NUCLEOTIDE SEQUENCE [LARGE SCALE GENOMIC DNA]</scope>
    <source>
        <strain evidence="1 2">BSI20414</strain>
    </source>
</reference>
<name>A0A7H1J366_9GAMM</name>
<keyword evidence="2" id="KW-1185">Reference proteome</keyword>
<evidence type="ECO:0008006" key="3">
    <source>
        <dbReference type="Google" id="ProtNLM"/>
    </source>
</evidence>
<gene>
    <name evidence="1" type="ORF">IBG28_14670</name>
</gene>
<protein>
    <recommendedName>
        <fullName evidence="3">Hemagglutinin repeat-containing protein</fullName>
    </recommendedName>
</protein>
<accession>A0A7H1J366</accession>
<dbReference type="OrthoDB" id="2664633at2"/>
<dbReference type="Proteomes" id="UP000516370">
    <property type="component" value="Chromosome"/>
</dbReference>